<evidence type="ECO:0000256" key="8">
    <source>
        <dbReference type="ARBA" id="ARBA00023139"/>
    </source>
</evidence>
<dbReference type="Gene3D" id="2.60.40.3780">
    <property type="match status" value="1"/>
</dbReference>
<dbReference type="GO" id="GO:0071555">
    <property type="term" value="P:cell wall organization"/>
    <property type="evidence" value="ECO:0007669"/>
    <property type="project" value="UniProtKB-UniRule"/>
</dbReference>
<evidence type="ECO:0000256" key="10">
    <source>
        <dbReference type="ARBA" id="ARBA00023315"/>
    </source>
</evidence>
<dbReference type="Pfam" id="PF03734">
    <property type="entry name" value="YkuD"/>
    <property type="match status" value="1"/>
</dbReference>
<keyword evidence="8" id="KW-0564">Palmitate</keyword>
<name>A0A316TGD8_9ACTN</name>
<dbReference type="SUPFAM" id="SSF141523">
    <property type="entry name" value="L,D-transpeptidase catalytic domain-like"/>
    <property type="match status" value="1"/>
</dbReference>
<dbReference type="GO" id="GO:0005576">
    <property type="term" value="C:extracellular region"/>
    <property type="evidence" value="ECO:0007669"/>
    <property type="project" value="TreeGrafter"/>
</dbReference>
<gene>
    <name evidence="16" type="ORF">DJ010_05250</name>
</gene>
<feature type="signal peptide" evidence="14">
    <location>
        <begin position="1"/>
        <end position="34"/>
    </location>
</feature>
<evidence type="ECO:0000256" key="4">
    <source>
        <dbReference type="ARBA" id="ARBA00022729"/>
    </source>
</evidence>
<keyword evidence="5 13" id="KW-0133">Cell shape</keyword>
<accession>A0A316TGD8</accession>
<evidence type="ECO:0000313" key="16">
    <source>
        <dbReference type="EMBL" id="PWN03520.1"/>
    </source>
</evidence>
<dbReference type="AlphaFoldDB" id="A0A316TGD8"/>
<keyword evidence="11 13" id="KW-0961">Cell wall biogenesis/degradation</keyword>
<sequence>MPAPLDRARTRSTTHRSLAALAVGALLLSGCSAAKDAMSEVGVGDGSSDEASADETTAASFAEPVLQASVRKGAKNVAVDKVVSVKAEHATLKKVTVTSPDGPLPGTLSADSRSWIADDRLEPGVTYTVKSVGQGEDGTTVRSTSSFTTEALTLDQQTYPSVAPLDGETVGVGMPVVVTFDIPVADKRAFERNMHVTTTPEQPGTWHWVSDTEAHYRPKKYWQAGTDISVDLDVNGVHAGNGIYGQEDRRLDFTVGDAHVYKVNAATHQMKVYSNGELLRTFPITTGKEGFTTRSGVKVIMEKFDSKRMNSETVGIPAGSAEAYDINDVQWAMRLTNSGEFIHAAPWSVGSQGYANVSHGCTGMSTDDAYWLYSMTRRGDVVEYTGTDRPMEPTNGYGDWNVPWSEYKTGSALS</sequence>
<keyword evidence="7" id="KW-0472">Membrane</keyword>
<dbReference type="GO" id="GO:0071972">
    <property type="term" value="F:peptidoglycan L,D-transpeptidase activity"/>
    <property type="evidence" value="ECO:0007669"/>
    <property type="project" value="TreeGrafter"/>
</dbReference>
<evidence type="ECO:0000256" key="2">
    <source>
        <dbReference type="ARBA" id="ARBA00022475"/>
    </source>
</evidence>
<feature type="active site" description="Nucleophile" evidence="13">
    <location>
        <position position="361"/>
    </location>
</feature>
<dbReference type="PROSITE" id="PS52029">
    <property type="entry name" value="LD_TPASE"/>
    <property type="match status" value="1"/>
</dbReference>
<organism evidence="16 17">
    <name type="scientific">Nocardioides silvaticus</name>
    <dbReference type="NCBI Taxonomy" id="2201891"/>
    <lineage>
        <taxon>Bacteria</taxon>
        <taxon>Bacillati</taxon>
        <taxon>Actinomycetota</taxon>
        <taxon>Actinomycetes</taxon>
        <taxon>Propionibacteriales</taxon>
        <taxon>Nocardioidaceae</taxon>
        <taxon>Nocardioides</taxon>
    </lineage>
</organism>
<comment type="pathway">
    <text evidence="1 13">Cell wall biogenesis; peptidoglycan biosynthesis.</text>
</comment>
<keyword evidence="17" id="KW-1185">Reference proteome</keyword>
<feature type="chain" id="PRO_5039289255" description="L,D-TPase catalytic domain-containing protein" evidence="14">
    <location>
        <begin position="35"/>
        <end position="414"/>
    </location>
</feature>
<dbReference type="CDD" id="cd13432">
    <property type="entry name" value="LDT_IgD_like_2"/>
    <property type="match status" value="1"/>
</dbReference>
<feature type="domain" description="L,D-TPase catalytic" evidence="15">
    <location>
        <begin position="259"/>
        <end position="385"/>
    </location>
</feature>
<evidence type="ECO:0000256" key="3">
    <source>
        <dbReference type="ARBA" id="ARBA00022679"/>
    </source>
</evidence>
<evidence type="ECO:0000256" key="11">
    <source>
        <dbReference type="ARBA" id="ARBA00023316"/>
    </source>
</evidence>
<keyword evidence="3" id="KW-0808">Transferase</keyword>
<comment type="caution">
    <text evidence="16">The sequence shown here is derived from an EMBL/GenBank/DDBJ whole genome shotgun (WGS) entry which is preliminary data.</text>
</comment>
<proteinExistence type="predicted"/>
<dbReference type="GO" id="GO:0008360">
    <property type="term" value="P:regulation of cell shape"/>
    <property type="evidence" value="ECO:0007669"/>
    <property type="project" value="UniProtKB-UniRule"/>
</dbReference>
<keyword evidence="2" id="KW-1003">Cell membrane</keyword>
<dbReference type="InterPro" id="IPR038063">
    <property type="entry name" value="Transpep_catalytic_dom"/>
</dbReference>
<keyword evidence="9" id="KW-0449">Lipoprotein</keyword>
<dbReference type="OrthoDB" id="5242354at2"/>
<dbReference type="InterPro" id="IPR050979">
    <property type="entry name" value="LD-transpeptidase"/>
</dbReference>
<feature type="active site" description="Proton donor/acceptor" evidence="13">
    <location>
        <position position="343"/>
    </location>
</feature>
<dbReference type="CDD" id="cd16913">
    <property type="entry name" value="YkuD_like"/>
    <property type="match status" value="1"/>
</dbReference>
<keyword evidence="10" id="KW-0012">Acyltransferase</keyword>
<dbReference type="PROSITE" id="PS51257">
    <property type="entry name" value="PROKAR_LIPOPROTEIN"/>
    <property type="match status" value="1"/>
</dbReference>
<dbReference type="PANTHER" id="PTHR30582:SF2">
    <property type="entry name" value="L,D-TRANSPEPTIDASE YCIB-RELATED"/>
    <property type="match status" value="1"/>
</dbReference>
<dbReference type="InterPro" id="IPR005490">
    <property type="entry name" value="LD_TPept_cat_dom"/>
</dbReference>
<dbReference type="RefSeq" id="WP_109692607.1">
    <property type="nucleotide sequence ID" value="NZ_QGDD01000002.1"/>
</dbReference>
<dbReference type="UniPathway" id="UPA00219"/>
<reference evidence="16 17" key="1">
    <citation type="submission" date="2018-05" db="EMBL/GenBank/DDBJ databases">
        <title>Nocardioides silvaticus genome.</title>
        <authorList>
            <person name="Li C."/>
            <person name="Wang G."/>
        </authorList>
    </citation>
    <scope>NUCLEOTIDE SEQUENCE [LARGE SCALE GENOMIC DNA]</scope>
    <source>
        <strain evidence="16 17">CCTCC AB 2018079</strain>
    </source>
</reference>
<dbReference type="Proteomes" id="UP000245507">
    <property type="component" value="Unassembled WGS sequence"/>
</dbReference>
<evidence type="ECO:0000259" key="15">
    <source>
        <dbReference type="PROSITE" id="PS52029"/>
    </source>
</evidence>
<evidence type="ECO:0000313" key="17">
    <source>
        <dbReference type="Proteomes" id="UP000245507"/>
    </source>
</evidence>
<dbReference type="Gene3D" id="2.40.440.10">
    <property type="entry name" value="L,D-transpeptidase catalytic domain-like"/>
    <property type="match status" value="1"/>
</dbReference>
<comment type="pathway">
    <text evidence="12">Glycan biosynthesis.</text>
</comment>
<dbReference type="Pfam" id="PF17964">
    <property type="entry name" value="Big_10"/>
    <property type="match status" value="1"/>
</dbReference>
<evidence type="ECO:0000256" key="12">
    <source>
        <dbReference type="ARBA" id="ARBA00060592"/>
    </source>
</evidence>
<evidence type="ECO:0000256" key="7">
    <source>
        <dbReference type="ARBA" id="ARBA00023136"/>
    </source>
</evidence>
<evidence type="ECO:0000256" key="13">
    <source>
        <dbReference type="PROSITE-ProRule" id="PRU01373"/>
    </source>
</evidence>
<dbReference type="GO" id="GO:0016746">
    <property type="term" value="F:acyltransferase activity"/>
    <property type="evidence" value="ECO:0007669"/>
    <property type="project" value="UniProtKB-KW"/>
</dbReference>
<dbReference type="InterPro" id="IPR041280">
    <property type="entry name" value="Big_10"/>
</dbReference>
<keyword evidence="6 13" id="KW-0573">Peptidoglycan synthesis</keyword>
<evidence type="ECO:0000256" key="5">
    <source>
        <dbReference type="ARBA" id="ARBA00022960"/>
    </source>
</evidence>
<dbReference type="EMBL" id="QGDD01000002">
    <property type="protein sequence ID" value="PWN03520.1"/>
    <property type="molecule type" value="Genomic_DNA"/>
</dbReference>
<protein>
    <recommendedName>
        <fullName evidence="15">L,D-TPase catalytic domain-containing protein</fullName>
    </recommendedName>
</protein>
<dbReference type="PANTHER" id="PTHR30582">
    <property type="entry name" value="L,D-TRANSPEPTIDASE"/>
    <property type="match status" value="1"/>
</dbReference>
<dbReference type="Gene3D" id="2.60.40.3710">
    <property type="match status" value="1"/>
</dbReference>
<evidence type="ECO:0000256" key="14">
    <source>
        <dbReference type="SAM" id="SignalP"/>
    </source>
</evidence>
<evidence type="ECO:0000256" key="1">
    <source>
        <dbReference type="ARBA" id="ARBA00004752"/>
    </source>
</evidence>
<dbReference type="FunFam" id="2.40.440.10:FF:000005">
    <property type="entry name" value="L,D-transpeptidase 2"/>
    <property type="match status" value="1"/>
</dbReference>
<dbReference type="GO" id="GO:0018104">
    <property type="term" value="P:peptidoglycan-protein cross-linking"/>
    <property type="evidence" value="ECO:0007669"/>
    <property type="project" value="TreeGrafter"/>
</dbReference>
<evidence type="ECO:0000256" key="9">
    <source>
        <dbReference type="ARBA" id="ARBA00023288"/>
    </source>
</evidence>
<keyword evidence="4 14" id="KW-0732">Signal</keyword>
<evidence type="ECO:0000256" key="6">
    <source>
        <dbReference type="ARBA" id="ARBA00022984"/>
    </source>
</evidence>